<keyword evidence="2" id="KW-0378">Hydrolase</keyword>
<dbReference type="PANTHER" id="PTHR12131:SF1">
    <property type="entry name" value="ATP-DEPENDENT RNA HELICASE SUPV3L1, MITOCHONDRIAL-RELATED"/>
    <property type="match status" value="1"/>
</dbReference>
<evidence type="ECO:0000256" key="4">
    <source>
        <dbReference type="ARBA" id="ARBA00022840"/>
    </source>
</evidence>
<dbReference type="Gene3D" id="3.40.50.300">
    <property type="entry name" value="P-loop containing nucleotide triphosphate hydrolases"/>
    <property type="match status" value="1"/>
</dbReference>
<evidence type="ECO:0000313" key="7">
    <source>
        <dbReference type="Proteomes" id="UP000324996"/>
    </source>
</evidence>
<reference evidence="6 7" key="1">
    <citation type="submission" date="2019-09" db="EMBL/GenBank/DDBJ databases">
        <title>NBRP : Genome information of microbial organism related human and environment.</title>
        <authorList>
            <person name="Hattori M."/>
            <person name="Oshima K."/>
            <person name="Inaba H."/>
            <person name="Suda W."/>
            <person name="Sakamoto M."/>
            <person name="Iino T."/>
            <person name="Kitahara M."/>
            <person name="Oshida Y."/>
            <person name="Iida T."/>
            <person name="Kudo T."/>
            <person name="Itoh T."/>
            <person name="Ohkuma M."/>
        </authorList>
    </citation>
    <scope>NUCLEOTIDE SEQUENCE [LARGE SCALE GENOMIC DNA]</scope>
    <source>
        <strain evidence="6 7">Q-1</strain>
    </source>
</reference>
<dbReference type="RefSeq" id="WP_313982257.1">
    <property type="nucleotide sequence ID" value="NZ_BKCN01000024.1"/>
</dbReference>
<dbReference type="SUPFAM" id="SSF52540">
    <property type="entry name" value="P-loop containing nucleoside triphosphate hydrolases"/>
    <property type="match status" value="1"/>
</dbReference>
<gene>
    <name evidence="6" type="ORF">JCM17846_31060</name>
</gene>
<comment type="caution">
    <text evidence="6">The sequence shown here is derived from an EMBL/GenBank/DDBJ whole genome shotgun (WGS) entry which is preliminary data.</text>
</comment>
<sequence>MTGYHGSRRVIAVLGPTNTGKTHYAVERMLGHASGMIGFPLRLLAREIYDRVVAAKGASRVALLTGEEKIVPPSPAYWICTVESMPMSQSVDFLAVDEIQLAGDQQRGHIFTDRLLNARGLQETIFMGADTMQALVSRLVPDITIMARPRFSKLQHIPPQKLHRLPSVRPLSPFPSNMFMRWRNWCAARAAARLW</sequence>
<accession>A0A5A7NCH7</accession>
<dbReference type="PANTHER" id="PTHR12131">
    <property type="entry name" value="ATP-DEPENDENT RNA AND DNA HELICASE"/>
    <property type="match status" value="1"/>
</dbReference>
<evidence type="ECO:0000256" key="3">
    <source>
        <dbReference type="ARBA" id="ARBA00022806"/>
    </source>
</evidence>
<dbReference type="Proteomes" id="UP000324996">
    <property type="component" value="Unassembled WGS sequence"/>
</dbReference>
<dbReference type="AlphaFoldDB" id="A0A5A7NCH7"/>
<protein>
    <recommendedName>
        <fullName evidence="5">ATP-dependent RNA helicase SUV3 DEXQ-box helicase domain-containing protein</fullName>
    </recommendedName>
</protein>
<dbReference type="GO" id="GO:0016787">
    <property type="term" value="F:hydrolase activity"/>
    <property type="evidence" value="ECO:0007669"/>
    <property type="project" value="UniProtKB-KW"/>
</dbReference>
<dbReference type="GO" id="GO:0004386">
    <property type="term" value="F:helicase activity"/>
    <property type="evidence" value="ECO:0007669"/>
    <property type="project" value="UniProtKB-KW"/>
</dbReference>
<dbReference type="EMBL" id="BKCN01000024">
    <property type="protein sequence ID" value="GER05424.1"/>
    <property type="molecule type" value="Genomic_DNA"/>
</dbReference>
<keyword evidence="3" id="KW-0347">Helicase</keyword>
<dbReference type="Pfam" id="PF22527">
    <property type="entry name" value="DEXQc_Suv3"/>
    <property type="match status" value="1"/>
</dbReference>
<evidence type="ECO:0000256" key="1">
    <source>
        <dbReference type="ARBA" id="ARBA00022741"/>
    </source>
</evidence>
<evidence type="ECO:0000259" key="5">
    <source>
        <dbReference type="Pfam" id="PF22527"/>
    </source>
</evidence>
<keyword evidence="4" id="KW-0067">ATP-binding</keyword>
<organism evidence="6 7">
    <name type="scientific">Iodidimonas nitroreducens</name>
    <dbReference type="NCBI Taxonomy" id="1236968"/>
    <lineage>
        <taxon>Bacteria</taxon>
        <taxon>Pseudomonadati</taxon>
        <taxon>Pseudomonadota</taxon>
        <taxon>Alphaproteobacteria</taxon>
        <taxon>Iodidimonadales</taxon>
        <taxon>Iodidimonadaceae</taxon>
        <taxon>Iodidimonas</taxon>
    </lineage>
</organism>
<proteinExistence type="predicted"/>
<dbReference type="InterPro" id="IPR050699">
    <property type="entry name" value="RNA-DNA_Helicase"/>
</dbReference>
<name>A0A5A7NCH7_9PROT</name>
<dbReference type="InterPro" id="IPR055206">
    <property type="entry name" value="DEXQc_SUV3"/>
</dbReference>
<evidence type="ECO:0000256" key="2">
    <source>
        <dbReference type="ARBA" id="ARBA00022801"/>
    </source>
</evidence>
<keyword evidence="1" id="KW-0547">Nucleotide-binding</keyword>
<dbReference type="InterPro" id="IPR027417">
    <property type="entry name" value="P-loop_NTPase"/>
</dbReference>
<dbReference type="GO" id="GO:0005524">
    <property type="term" value="F:ATP binding"/>
    <property type="evidence" value="ECO:0007669"/>
    <property type="project" value="UniProtKB-KW"/>
</dbReference>
<keyword evidence="7" id="KW-1185">Reference proteome</keyword>
<feature type="domain" description="ATP-dependent RNA helicase SUV3 DEXQ-box helicase" evidence="5">
    <location>
        <begin position="7"/>
        <end position="141"/>
    </location>
</feature>
<evidence type="ECO:0000313" key="6">
    <source>
        <dbReference type="EMBL" id="GER05424.1"/>
    </source>
</evidence>